<dbReference type="SUPFAM" id="SSF53850">
    <property type="entry name" value="Periplasmic binding protein-like II"/>
    <property type="match status" value="1"/>
</dbReference>
<sequence>MWWSTVGYGDKAPQTVSGRIVAVIWMFTAVIIISSFTAAITSSLTITQFKSIVKGPSDLYRVRVGVVQNTTGEQYLKAQNITYITFPSASEGLLALHSAQIDAFVYDAPLLRYIIHEEFNRTLQVLPQKLVYEDYGIVLPQGSPWREKLNQVLLRKISNPSWENILERYFGS</sequence>
<accession>A0ABV6YWP7</accession>
<keyword evidence="2" id="KW-0813">Transport</keyword>
<keyword evidence="6 10" id="KW-0472">Membrane</keyword>
<keyword evidence="8" id="KW-0325">Glycoprotein</keyword>
<evidence type="ECO:0000256" key="1">
    <source>
        <dbReference type="ARBA" id="ARBA00004141"/>
    </source>
</evidence>
<dbReference type="InterPro" id="IPR001320">
    <property type="entry name" value="Iontro_rcpt_C"/>
</dbReference>
<name>A0ABV6YWP7_UNCC1</name>
<dbReference type="Gene3D" id="3.40.190.10">
    <property type="entry name" value="Periplasmic binding protein-like II"/>
    <property type="match status" value="2"/>
</dbReference>
<dbReference type="InterPro" id="IPR001638">
    <property type="entry name" value="Solute-binding_3/MltF_N"/>
</dbReference>
<dbReference type="SMART" id="SM00062">
    <property type="entry name" value="PBPb"/>
    <property type="match status" value="1"/>
</dbReference>
<evidence type="ECO:0000256" key="8">
    <source>
        <dbReference type="ARBA" id="ARBA00023180"/>
    </source>
</evidence>
<evidence type="ECO:0000313" key="13">
    <source>
        <dbReference type="Proteomes" id="UP001594351"/>
    </source>
</evidence>
<evidence type="ECO:0000256" key="9">
    <source>
        <dbReference type="ARBA" id="ARBA00023303"/>
    </source>
</evidence>
<evidence type="ECO:0000313" key="12">
    <source>
        <dbReference type="EMBL" id="MFC1850631.1"/>
    </source>
</evidence>
<evidence type="ECO:0000256" key="4">
    <source>
        <dbReference type="ARBA" id="ARBA00022989"/>
    </source>
</evidence>
<keyword evidence="5" id="KW-0406">Ion transport</keyword>
<evidence type="ECO:0000256" key="10">
    <source>
        <dbReference type="SAM" id="Phobius"/>
    </source>
</evidence>
<dbReference type="EMBL" id="JBHPBY010000112">
    <property type="protein sequence ID" value="MFC1850631.1"/>
    <property type="molecule type" value="Genomic_DNA"/>
</dbReference>
<comment type="caution">
    <text evidence="12">The sequence shown here is derived from an EMBL/GenBank/DDBJ whole genome shotgun (WGS) entry which is preliminary data.</text>
</comment>
<feature type="transmembrane region" description="Helical" evidence="10">
    <location>
        <begin position="20"/>
        <end position="40"/>
    </location>
</feature>
<feature type="domain" description="Solute-binding protein family 3/N-terminal" evidence="11">
    <location>
        <begin position="3"/>
        <end position="172"/>
    </location>
</feature>
<comment type="subcellular location">
    <subcellularLocation>
        <location evidence="1">Membrane</location>
        <topology evidence="1">Multi-pass membrane protein</topology>
    </subcellularLocation>
</comment>
<evidence type="ECO:0000256" key="2">
    <source>
        <dbReference type="ARBA" id="ARBA00022448"/>
    </source>
</evidence>
<evidence type="ECO:0000256" key="5">
    <source>
        <dbReference type="ARBA" id="ARBA00023065"/>
    </source>
</evidence>
<proteinExistence type="predicted"/>
<dbReference type="InterPro" id="IPR015683">
    <property type="entry name" value="Ionotropic_Glu_rcpt"/>
</dbReference>
<evidence type="ECO:0000259" key="11">
    <source>
        <dbReference type="SMART" id="SM00062"/>
    </source>
</evidence>
<keyword evidence="9" id="KW-0407">Ion channel</keyword>
<protein>
    <submittedName>
        <fullName evidence="12">Ion channel</fullName>
    </submittedName>
</protein>
<organism evidence="12 13">
    <name type="scientific">candidate division CSSED10-310 bacterium</name>
    <dbReference type="NCBI Taxonomy" id="2855610"/>
    <lineage>
        <taxon>Bacteria</taxon>
        <taxon>Bacteria division CSSED10-310</taxon>
    </lineage>
</organism>
<dbReference type="Proteomes" id="UP001594351">
    <property type="component" value="Unassembled WGS sequence"/>
</dbReference>
<keyword evidence="4 10" id="KW-1133">Transmembrane helix</keyword>
<evidence type="ECO:0000256" key="6">
    <source>
        <dbReference type="ARBA" id="ARBA00023136"/>
    </source>
</evidence>
<dbReference type="Pfam" id="PF00060">
    <property type="entry name" value="Lig_chan"/>
    <property type="match status" value="1"/>
</dbReference>
<evidence type="ECO:0000256" key="3">
    <source>
        <dbReference type="ARBA" id="ARBA00022692"/>
    </source>
</evidence>
<keyword evidence="13" id="KW-1185">Reference proteome</keyword>
<keyword evidence="7" id="KW-0675">Receptor</keyword>
<gene>
    <name evidence="12" type="ORF">ACFL27_10605</name>
</gene>
<evidence type="ECO:0000256" key="7">
    <source>
        <dbReference type="ARBA" id="ARBA00023170"/>
    </source>
</evidence>
<reference evidence="12 13" key="1">
    <citation type="submission" date="2024-09" db="EMBL/GenBank/DDBJ databases">
        <title>Laminarin stimulates single cell rates of sulfate reduction while oxygen inhibits transcriptomic activity in coastal marine sediment.</title>
        <authorList>
            <person name="Lindsay M."/>
            <person name="Orcutt B."/>
            <person name="Emerson D."/>
            <person name="Stepanauskas R."/>
            <person name="D'Angelo T."/>
        </authorList>
    </citation>
    <scope>NUCLEOTIDE SEQUENCE [LARGE SCALE GENOMIC DNA]</scope>
    <source>
        <strain evidence="12">SAG AM-311-K15</strain>
    </source>
</reference>
<dbReference type="PANTHER" id="PTHR18966">
    <property type="entry name" value="IONOTROPIC GLUTAMATE RECEPTOR"/>
    <property type="match status" value="1"/>
</dbReference>
<dbReference type="Gene3D" id="1.10.287.70">
    <property type="match status" value="1"/>
</dbReference>
<keyword evidence="3 10" id="KW-0812">Transmembrane</keyword>